<accession>A0A832LUI8</accession>
<reference evidence="1" key="1">
    <citation type="journal article" date="2020" name="mSystems">
        <title>Genome- and Community-Level Interaction Insights into Carbon Utilization and Element Cycling Functions of Hydrothermarchaeota in Hydrothermal Sediment.</title>
        <authorList>
            <person name="Zhou Z."/>
            <person name="Liu Y."/>
            <person name="Xu W."/>
            <person name="Pan J."/>
            <person name="Luo Z.H."/>
            <person name="Li M."/>
        </authorList>
    </citation>
    <scope>NUCLEOTIDE SEQUENCE [LARGE SCALE GENOMIC DNA]</scope>
    <source>
        <strain evidence="1">SpSt-605</strain>
    </source>
</reference>
<gene>
    <name evidence="1" type="ORF">ENT73_02755</name>
</gene>
<dbReference type="Gene3D" id="3.40.1230.10">
    <property type="entry name" value="MTH938-like"/>
    <property type="match status" value="1"/>
</dbReference>
<proteinExistence type="predicted"/>
<organism evidence="1">
    <name type="scientific">Caldimicrobium thiodismutans</name>
    <dbReference type="NCBI Taxonomy" id="1653476"/>
    <lineage>
        <taxon>Bacteria</taxon>
        <taxon>Pseudomonadati</taxon>
        <taxon>Thermodesulfobacteriota</taxon>
        <taxon>Thermodesulfobacteria</taxon>
        <taxon>Thermodesulfobacteriales</taxon>
        <taxon>Thermodesulfobacteriaceae</taxon>
        <taxon>Caldimicrobium</taxon>
    </lineage>
</organism>
<comment type="caution">
    <text evidence="1">The sequence shown here is derived from an EMBL/GenBank/DDBJ whole genome shotgun (WGS) entry which is preliminary data.</text>
</comment>
<dbReference type="InterPro" id="IPR036748">
    <property type="entry name" value="MTH938-like_sf"/>
</dbReference>
<dbReference type="InterPro" id="IPR007523">
    <property type="entry name" value="NDUFAF3/AAMDC"/>
</dbReference>
<dbReference type="PANTHER" id="PTHR15811:SF5">
    <property type="entry name" value="MTH938 DOMAIN-CONTAINING PROTEIN"/>
    <property type="match status" value="1"/>
</dbReference>
<dbReference type="AlphaFoldDB" id="A0A832LUI8"/>
<evidence type="ECO:0000313" key="1">
    <source>
        <dbReference type="EMBL" id="HGV54997.1"/>
    </source>
</evidence>
<dbReference type="SUPFAM" id="SSF64076">
    <property type="entry name" value="MTH938-like"/>
    <property type="match status" value="1"/>
</dbReference>
<protein>
    <recommendedName>
        <fullName evidence="2">Mth938-like domain-containing protein</fullName>
    </recommendedName>
</protein>
<name>A0A832LUI8_9BACT</name>
<dbReference type="GO" id="GO:0005737">
    <property type="term" value="C:cytoplasm"/>
    <property type="evidence" value="ECO:0007669"/>
    <property type="project" value="TreeGrafter"/>
</dbReference>
<dbReference type="PANTHER" id="PTHR15811">
    <property type="entry name" value="MTH938 DOMAIN-CONTAINING PROTEIN"/>
    <property type="match status" value="1"/>
</dbReference>
<sequence length="117" mass="13565">MINHYKFGELVYKGRTYHRDLIILKHAHEERIISNWWRKEGHRLQVEDLEEVFSFKPNFLIVGTGASGVMKVDPEVLEKAKALNITVEIYTTHRAVERFNELLNEGVSLAGAFHLTC</sequence>
<dbReference type="EMBL" id="DSZU01000044">
    <property type="protein sequence ID" value="HGV54997.1"/>
    <property type="molecule type" value="Genomic_DNA"/>
</dbReference>
<evidence type="ECO:0008006" key="2">
    <source>
        <dbReference type="Google" id="ProtNLM"/>
    </source>
</evidence>
<dbReference type="Pfam" id="PF04430">
    <property type="entry name" value="DUF498"/>
    <property type="match status" value="1"/>
</dbReference>